<organism evidence="2 3">
    <name type="scientific">Pycnococcus provasolii</name>
    <dbReference type="NCBI Taxonomy" id="41880"/>
    <lineage>
        <taxon>Eukaryota</taxon>
        <taxon>Viridiplantae</taxon>
        <taxon>Chlorophyta</taxon>
        <taxon>Pseudoscourfieldiophyceae</taxon>
        <taxon>Pseudoscourfieldiales</taxon>
        <taxon>Pycnococcaceae</taxon>
        <taxon>Pycnococcus</taxon>
    </lineage>
</organism>
<comment type="caution">
    <text evidence="2">The sequence shown here is derived from an EMBL/GenBank/DDBJ whole genome shotgun (WGS) entry which is preliminary data.</text>
</comment>
<evidence type="ECO:0000313" key="2">
    <source>
        <dbReference type="EMBL" id="GHP04637.1"/>
    </source>
</evidence>
<protein>
    <submittedName>
        <fullName evidence="2">Uncharacterized protein</fullName>
    </submittedName>
</protein>
<dbReference type="Proteomes" id="UP000660262">
    <property type="component" value="Unassembled WGS sequence"/>
</dbReference>
<proteinExistence type="predicted"/>
<name>A0A830HHV6_9CHLO</name>
<dbReference type="EMBL" id="BNJQ01000008">
    <property type="protein sequence ID" value="GHP04637.1"/>
    <property type="molecule type" value="Genomic_DNA"/>
</dbReference>
<accession>A0A830HHV6</accession>
<gene>
    <name evidence="2" type="ORF">PPROV_000339100</name>
</gene>
<feature type="region of interest" description="Disordered" evidence="1">
    <location>
        <begin position="1"/>
        <end position="46"/>
    </location>
</feature>
<sequence length="472" mass="51589">MKKDTTSGGAARTSRKSSGKNAKRKSREPTTPSALKDDNKCAHPGPHLPHGVWATILTKLHGQDLAAAACASTELQTLAMDEPGTSAQAYIVAKSLKSVPGASEARDAAIEDLRSCLASNNVGRTYEYAGYAMSTAQANEWAQLVEHVDREMVVLATKKALSRGGDDDEEDTWSMKRKFCAVSITGLGGQRLSFAAETFEESEGDDWTDVYALTMFLAPNDTLKGKKRRRAEAAAAESDPRNTELHRLVTYESVRVEDFDDEVRNRRPTAAAVRHLRNGMGVKHLTDGQLLYFVLTCCGVQCIYEQWVLDLDRHISLSDHGDLEANLTPAQVSKWHAERERGVLACWPTLPHMRFSPLCKAAERERIASTDPPRSGTGGGLQLLPAVEAAMCGIAGRLTRSLSRRLSSPAVPQEAFEAASAIGALAIASKDRRVMTARAMASPLDQLRNTMAEWEFPKKEFSGYPSGWDLSR</sequence>
<evidence type="ECO:0000313" key="3">
    <source>
        <dbReference type="Proteomes" id="UP000660262"/>
    </source>
</evidence>
<dbReference type="AlphaFoldDB" id="A0A830HHV6"/>
<keyword evidence="3" id="KW-1185">Reference proteome</keyword>
<evidence type="ECO:0000256" key="1">
    <source>
        <dbReference type="SAM" id="MobiDB-lite"/>
    </source>
</evidence>
<feature type="compositionally biased region" description="Basic residues" evidence="1">
    <location>
        <begin position="13"/>
        <end position="26"/>
    </location>
</feature>
<reference evidence="2" key="1">
    <citation type="submission" date="2020-10" db="EMBL/GenBank/DDBJ databases">
        <title>Unveiling of a novel bifunctional photoreceptor, Dualchrome1, isolated from a cosmopolitan green alga.</title>
        <authorList>
            <person name="Suzuki S."/>
            <person name="Kawachi M."/>
        </authorList>
    </citation>
    <scope>NUCLEOTIDE SEQUENCE</scope>
    <source>
        <strain evidence="2">NIES 2893</strain>
    </source>
</reference>